<sequence>MPEEEAAERLAMRLDNIDIVDSFKVSDKYSIVETKVPARYVGMTLREANLTNIYKVIVLTTVKITDVKKDGVTKEQKEASGIAISETMMEEGDILVVFGELSNINKLIQKGE</sequence>
<evidence type="ECO:0000313" key="1">
    <source>
        <dbReference type="EMBL" id="MDQ1148443.1"/>
    </source>
</evidence>
<dbReference type="Proteomes" id="UP001244640">
    <property type="component" value="Unassembled WGS sequence"/>
</dbReference>
<name>A0ABU0U0G5_9SPHI</name>
<keyword evidence="2" id="KW-1185">Reference proteome</keyword>
<dbReference type="RefSeq" id="WP_307184491.1">
    <property type="nucleotide sequence ID" value="NZ_JAUTBA010000001.1"/>
</dbReference>
<comment type="caution">
    <text evidence="1">The sequence shown here is derived from an EMBL/GenBank/DDBJ whole genome shotgun (WGS) entry which is preliminary data.</text>
</comment>
<reference evidence="1 2" key="1">
    <citation type="submission" date="2023-07" db="EMBL/GenBank/DDBJ databases">
        <title>Functional and genomic diversity of the sorghum phyllosphere microbiome.</title>
        <authorList>
            <person name="Shade A."/>
        </authorList>
    </citation>
    <scope>NUCLEOTIDE SEQUENCE [LARGE SCALE GENOMIC DNA]</scope>
    <source>
        <strain evidence="1 2">SORGH_AS_0892</strain>
    </source>
</reference>
<protein>
    <submittedName>
        <fullName evidence="1">Trk K+ transport system NAD-binding subunit</fullName>
    </submittedName>
</protein>
<dbReference type="InterPro" id="IPR036721">
    <property type="entry name" value="RCK_C_sf"/>
</dbReference>
<dbReference type="EMBL" id="JAUTBA010000001">
    <property type="protein sequence ID" value="MDQ1148443.1"/>
    <property type="molecule type" value="Genomic_DNA"/>
</dbReference>
<accession>A0ABU0U0G5</accession>
<proteinExistence type="predicted"/>
<dbReference type="Gene3D" id="3.30.70.1450">
    <property type="entry name" value="Regulator of K+ conductance, C-terminal domain"/>
    <property type="match status" value="1"/>
</dbReference>
<gene>
    <name evidence="1" type="ORF">QE382_000427</name>
</gene>
<organism evidence="1 2">
    <name type="scientific">Sphingobacterium zeae</name>
    <dbReference type="NCBI Taxonomy" id="1776859"/>
    <lineage>
        <taxon>Bacteria</taxon>
        <taxon>Pseudomonadati</taxon>
        <taxon>Bacteroidota</taxon>
        <taxon>Sphingobacteriia</taxon>
        <taxon>Sphingobacteriales</taxon>
        <taxon>Sphingobacteriaceae</taxon>
        <taxon>Sphingobacterium</taxon>
    </lineage>
</organism>
<dbReference type="SUPFAM" id="SSF116726">
    <property type="entry name" value="TrkA C-terminal domain-like"/>
    <property type="match status" value="1"/>
</dbReference>
<evidence type="ECO:0000313" key="2">
    <source>
        <dbReference type="Proteomes" id="UP001244640"/>
    </source>
</evidence>